<keyword evidence="5" id="KW-0997">Cell inner membrane</keyword>
<evidence type="ECO:0000256" key="3">
    <source>
        <dbReference type="ARBA" id="ARBA00022989"/>
    </source>
</evidence>
<dbReference type="GO" id="GO:0008137">
    <property type="term" value="F:NADH dehydrogenase (ubiquinone) activity"/>
    <property type="evidence" value="ECO:0007669"/>
    <property type="project" value="InterPro"/>
</dbReference>
<dbReference type="Pfam" id="PF00361">
    <property type="entry name" value="Proton_antipo_M"/>
    <property type="match status" value="1"/>
</dbReference>
<dbReference type="PANTHER" id="PTHR22773">
    <property type="entry name" value="NADH DEHYDROGENASE"/>
    <property type="match status" value="1"/>
</dbReference>
<keyword evidence="5" id="KW-0830">Ubiquinone</keyword>
<keyword evidence="4 5" id="KW-0472">Membrane</keyword>
<keyword evidence="5" id="KW-0520">NAD</keyword>
<feature type="transmembrane region" description="Helical" evidence="5">
    <location>
        <begin position="74"/>
        <end position="91"/>
    </location>
</feature>
<dbReference type="RefSeq" id="WP_012964411.1">
    <property type="nucleotide sequence ID" value="NC_013799.1"/>
</dbReference>
<accession>D3DK79</accession>
<feature type="transmembrane region" description="Helical" evidence="5">
    <location>
        <begin position="33"/>
        <end position="54"/>
    </location>
</feature>
<feature type="transmembrane region" description="Helical" evidence="5">
    <location>
        <begin position="122"/>
        <end position="143"/>
    </location>
</feature>
<feature type="transmembrane region" description="Helical" evidence="5">
    <location>
        <begin position="6"/>
        <end position="26"/>
    </location>
</feature>
<comment type="subcellular location">
    <subcellularLocation>
        <location evidence="5">Cell inner membrane</location>
        <topology evidence="5">Multi-pass membrane protein</topology>
    </subcellularLocation>
    <subcellularLocation>
        <location evidence="1">Endomembrane system</location>
        <topology evidence="1">Multi-pass membrane protein</topology>
    </subcellularLocation>
    <subcellularLocation>
        <location evidence="6">Membrane</location>
        <topology evidence="6">Multi-pass membrane protein</topology>
    </subcellularLocation>
</comment>
<dbReference type="GO" id="GO:0042773">
    <property type="term" value="P:ATP synthesis coupled electron transport"/>
    <property type="evidence" value="ECO:0007669"/>
    <property type="project" value="InterPro"/>
</dbReference>
<feature type="transmembrane region" description="Helical" evidence="5">
    <location>
        <begin position="155"/>
        <end position="175"/>
    </location>
</feature>
<feature type="transmembrane region" description="Helical" evidence="5">
    <location>
        <begin position="227"/>
        <end position="250"/>
    </location>
</feature>
<dbReference type="GO" id="GO:0005886">
    <property type="term" value="C:plasma membrane"/>
    <property type="evidence" value="ECO:0007669"/>
    <property type="project" value="UniProtKB-SubCell"/>
</dbReference>
<evidence type="ECO:0000256" key="1">
    <source>
        <dbReference type="ARBA" id="ARBA00004127"/>
    </source>
</evidence>
<name>D3DK79_HYDTT</name>
<dbReference type="KEGG" id="hte:Hydth_1769"/>
<dbReference type="GO" id="GO:0012505">
    <property type="term" value="C:endomembrane system"/>
    <property type="evidence" value="ECO:0007669"/>
    <property type="project" value="UniProtKB-SubCell"/>
</dbReference>
<dbReference type="GO" id="GO:0048038">
    <property type="term" value="F:quinone binding"/>
    <property type="evidence" value="ECO:0007669"/>
    <property type="project" value="UniProtKB-KW"/>
</dbReference>
<feature type="transmembrane region" description="Helical" evidence="5">
    <location>
        <begin position="353"/>
        <end position="376"/>
    </location>
</feature>
<feature type="transmembrane region" description="Helical" evidence="5">
    <location>
        <begin position="309"/>
        <end position="332"/>
    </location>
</feature>
<keyword evidence="5" id="KW-0874">Quinone</keyword>
<dbReference type="OrthoDB" id="9807568at2"/>
<feature type="transmembrane region" description="Helical" evidence="5">
    <location>
        <begin position="388"/>
        <end position="413"/>
    </location>
</feature>
<evidence type="ECO:0000256" key="5">
    <source>
        <dbReference type="HAMAP-Rule" id="MF_00445"/>
    </source>
</evidence>
<evidence type="ECO:0000256" key="2">
    <source>
        <dbReference type="ARBA" id="ARBA00022692"/>
    </source>
</evidence>
<evidence type="ECO:0000313" key="9">
    <source>
        <dbReference type="Proteomes" id="UP000002574"/>
    </source>
</evidence>
<dbReference type="KEGG" id="hth:HTH_1787"/>
<feature type="transmembrane region" description="Helical" evidence="5">
    <location>
        <begin position="256"/>
        <end position="277"/>
    </location>
</feature>
<keyword evidence="3 5" id="KW-1133">Transmembrane helix</keyword>
<evidence type="ECO:0000256" key="6">
    <source>
        <dbReference type="RuleBase" id="RU000320"/>
    </source>
</evidence>
<feature type="transmembrane region" description="Helical" evidence="5">
    <location>
        <begin position="98"/>
        <end position="116"/>
    </location>
</feature>
<dbReference type="Proteomes" id="UP000002574">
    <property type="component" value="Chromosome"/>
</dbReference>
<evidence type="ECO:0000313" key="8">
    <source>
        <dbReference type="EMBL" id="BAI70231.1"/>
    </source>
</evidence>
<gene>
    <name evidence="8" type="primary">nuoN1</name>
    <name evidence="5" type="synonym">nuoN</name>
    <name evidence="8" type="ordered locus">HTH_1787</name>
</gene>
<keyword evidence="9" id="KW-1185">Reference proteome</keyword>
<keyword evidence="5" id="KW-1278">Translocase</keyword>
<proteinExistence type="inferred from homology"/>
<keyword evidence="5" id="KW-1003">Cell membrane</keyword>
<dbReference type="eggNOG" id="COG1007">
    <property type="taxonomic scope" value="Bacteria"/>
</dbReference>
<dbReference type="AlphaFoldDB" id="D3DK79"/>
<dbReference type="InterPro" id="IPR010096">
    <property type="entry name" value="NADH-Q_OxRdtase_suN/2"/>
</dbReference>
<feature type="domain" description="NADH:quinone oxidoreductase/Mrp antiporter transmembrane" evidence="7">
    <location>
        <begin position="118"/>
        <end position="404"/>
    </location>
</feature>
<dbReference type="InterPro" id="IPR001750">
    <property type="entry name" value="ND/Mrp_TM"/>
</dbReference>
<comment type="subunit">
    <text evidence="5">NDH-1 is composed of 14 different subunits. Subunits NuoA, H, J, K, L, M, N constitute the membrane sector of the complex.</text>
</comment>
<organism evidence="8 9">
    <name type="scientific">Hydrogenobacter thermophilus (strain DSM 6534 / IAM 12695 / TK-6)</name>
    <dbReference type="NCBI Taxonomy" id="608538"/>
    <lineage>
        <taxon>Bacteria</taxon>
        <taxon>Pseudomonadati</taxon>
        <taxon>Aquificota</taxon>
        <taxon>Aquificia</taxon>
        <taxon>Aquificales</taxon>
        <taxon>Aquificaceae</taxon>
        <taxon>Hydrogenobacter</taxon>
    </lineage>
</organism>
<dbReference type="EMBL" id="AP011112">
    <property type="protein sequence ID" value="BAI70231.1"/>
    <property type="molecule type" value="Genomic_DNA"/>
</dbReference>
<comment type="catalytic activity">
    <reaction evidence="5">
        <text>a quinone + NADH + 5 H(+)(in) = a quinol + NAD(+) + 4 H(+)(out)</text>
        <dbReference type="Rhea" id="RHEA:57888"/>
        <dbReference type="ChEBI" id="CHEBI:15378"/>
        <dbReference type="ChEBI" id="CHEBI:24646"/>
        <dbReference type="ChEBI" id="CHEBI:57540"/>
        <dbReference type="ChEBI" id="CHEBI:57945"/>
        <dbReference type="ChEBI" id="CHEBI:132124"/>
    </reaction>
</comment>
<dbReference type="STRING" id="608538.HTH_1787"/>
<reference evidence="8 9" key="1">
    <citation type="journal article" date="2010" name="J. Bacteriol.">
        <title>Complete genome sequence of the thermophilic, obligately chemolithoautotrophic hydrogen-oxidizing bacterium Hydrogenobacter thermophilus TK-6.</title>
        <authorList>
            <person name="Arai H."/>
            <person name="Kanbe H."/>
            <person name="Ishii M."/>
            <person name="Igarashi Y."/>
        </authorList>
    </citation>
    <scope>NUCLEOTIDE SEQUENCE [LARGE SCALE GENOMIC DNA]</scope>
    <source>
        <strain evidence="9">DSM 6534 / IAM 12695 / TK-6 [Tokyo]</strain>
    </source>
</reference>
<dbReference type="EC" id="7.1.1.-" evidence="5"/>
<keyword evidence="2 5" id="KW-0812">Transmembrane</keyword>
<dbReference type="HAMAP" id="MF_00445">
    <property type="entry name" value="NDH1_NuoN_1"/>
    <property type="match status" value="1"/>
</dbReference>
<evidence type="ECO:0000259" key="7">
    <source>
        <dbReference type="Pfam" id="PF00361"/>
    </source>
</evidence>
<feature type="transmembrane region" description="Helical" evidence="5">
    <location>
        <begin position="284"/>
        <end position="303"/>
    </location>
</feature>
<comment type="function">
    <text evidence="5">NDH-1 shuttles electrons from NADH, via FMN and iron-sulfur (Fe-S) centers, to quinones in the respiratory chain. The immediate electron acceptor for the enzyme in this species is believed to be ubiquinone. Couples the redox reaction to proton translocation (for every two electrons transferred, four hydrogen ions are translocated across the cytoplasmic membrane), and thus conserves the redox energy in a proton gradient.</text>
</comment>
<feature type="transmembrane region" description="Helical" evidence="5">
    <location>
        <begin position="434"/>
        <end position="455"/>
    </location>
</feature>
<dbReference type="PATRIC" id="fig|608538.5.peg.1803"/>
<evidence type="ECO:0000256" key="4">
    <source>
        <dbReference type="ARBA" id="ARBA00023136"/>
    </source>
</evidence>
<feature type="transmembrane region" description="Helical" evidence="5">
    <location>
        <begin position="191"/>
        <end position="215"/>
    </location>
</feature>
<dbReference type="GO" id="GO:0050136">
    <property type="term" value="F:NADH dehydrogenase (quinone) (non-electrogenic) activity"/>
    <property type="evidence" value="ECO:0007669"/>
    <property type="project" value="UniProtKB-UniRule"/>
</dbReference>
<protein>
    <recommendedName>
        <fullName evidence="5">NADH-quinone oxidoreductase subunit N</fullName>
        <ecNumber evidence="5">7.1.1.-</ecNumber>
    </recommendedName>
    <alternativeName>
        <fullName evidence="5">NADH dehydrogenase I subunit N</fullName>
    </alternativeName>
    <alternativeName>
        <fullName evidence="5">NDH-1 subunit N</fullName>
    </alternativeName>
</protein>
<keyword evidence="5" id="KW-0813">Transport</keyword>
<dbReference type="NCBIfam" id="TIGR01770">
    <property type="entry name" value="NDH_I_N"/>
    <property type="match status" value="1"/>
</dbReference>
<sequence length="462" mass="51168">MSWNALLPELMLSLGILLVFLLELFLSRKYYKFLTLLAGLVPLFALLSLFFVHVPSKTLLDVFYVDTHNLIGKGLLYAITSLSLLASYDYFLKKEADYGELSYLVLTSSLGLSILLSSSNLALLFLALELSSITMYVLIGNFRRDYPSKEGAYKYLVMGSTGTATLALGSAFYYASVGSLFLKPYSDSNTLFLLGMFLILSALALKVSAVPFHFWTPDAYEGAPTPITAYISTAPKIALYFLLVKMSALFSQVKEWMLLVALLSILSMFYASFVAYAQKSVKRLLAYSSIAHAGYFLLGIVVWDKILSSAMLFYLSVYAFATLGSFIVLAVLEKRESFTHHFMDYRGLGRHDTLPAVVLSLFLFALIGIPPMALFIGKLGIFAGLAKVGLLPLALLFVVASIISAGYYLKVIVYMFLEGEERRWQKVKLSAGEAFVIMLCAVLVVLFGIFPSVLYDLIFNAL</sequence>
<comment type="similarity">
    <text evidence="5">Belongs to the complex I subunit 2 family.</text>
</comment>